<evidence type="ECO:0000256" key="6">
    <source>
        <dbReference type="ARBA" id="ARBA00023235"/>
    </source>
</evidence>
<dbReference type="SUPFAM" id="SSF54506">
    <property type="entry name" value="Diaminopimelate epimerase-like"/>
    <property type="match status" value="2"/>
</dbReference>
<evidence type="ECO:0000256" key="8">
    <source>
        <dbReference type="NCBIfam" id="TIGR00652"/>
    </source>
</evidence>
<dbReference type="NCBIfam" id="TIGR00652">
    <property type="entry name" value="DapF"/>
    <property type="match status" value="1"/>
</dbReference>
<organism evidence="10 11">
    <name type="scientific">Helicobacter ganmani</name>
    <dbReference type="NCBI Taxonomy" id="60246"/>
    <lineage>
        <taxon>Bacteria</taxon>
        <taxon>Pseudomonadati</taxon>
        <taxon>Campylobacterota</taxon>
        <taxon>Epsilonproteobacteria</taxon>
        <taxon>Campylobacterales</taxon>
        <taxon>Helicobacteraceae</taxon>
        <taxon>Helicobacter</taxon>
    </lineage>
</organism>
<dbReference type="AlphaFoldDB" id="A0A3D8I9E3"/>
<dbReference type="Proteomes" id="UP000256650">
    <property type="component" value="Unassembled WGS sequence"/>
</dbReference>
<gene>
    <name evidence="10" type="ORF">CQA43_09120</name>
</gene>
<evidence type="ECO:0000256" key="1">
    <source>
        <dbReference type="ARBA" id="ARBA00005196"/>
    </source>
</evidence>
<accession>A0A3D8I9E3</accession>
<comment type="similarity">
    <text evidence="2">Belongs to the diaminopimelate epimerase family.</text>
</comment>
<protein>
    <recommendedName>
        <fullName evidence="3 8">Diaminopimelate epimerase</fullName>
        <ecNumber evidence="3 8">5.1.1.7</ecNumber>
    </recommendedName>
</protein>
<comment type="catalytic activity">
    <reaction evidence="7">
        <text>(2S,6S)-2,6-diaminopimelate = meso-2,6-diaminopimelate</text>
        <dbReference type="Rhea" id="RHEA:15393"/>
        <dbReference type="ChEBI" id="CHEBI:57609"/>
        <dbReference type="ChEBI" id="CHEBI:57791"/>
        <dbReference type="EC" id="5.1.1.7"/>
    </reaction>
</comment>
<keyword evidence="5" id="KW-0457">Lysine biosynthesis</keyword>
<comment type="caution">
    <text evidence="10">The sequence shown here is derived from an EMBL/GenBank/DDBJ whole genome shotgun (WGS) entry which is preliminary data.</text>
</comment>
<evidence type="ECO:0000313" key="10">
    <source>
        <dbReference type="EMBL" id="RDU61586.1"/>
    </source>
</evidence>
<keyword evidence="4" id="KW-0028">Amino-acid biosynthesis</keyword>
<evidence type="ECO:0000256" key="7">
    <source>
        <dbReference type="ARBA" id="ARBA00051712"/>
    </source>
</evidence>
<evidence type="ECO:0000256" key="9">
    <source>
        <dbReference type="PROSITE-ProRule" id="PRU10125"/>
    </source>
</evidence>
<feature type="active site" evidence="9">
    <location>
        <position position="71"/>
    </location>
</feature>
<dbReference type="GO" id="GO:0008837">
    <property type="term" value="F:diaminopimelate epimerase activity"/>
    <property type="evidence" value="ECO:0007669"/>
    <property type="project" value="UniProtKB-UniRule"/>
</dbReference>
<dbReference type="OrthoDB" id="9805408at2"/>
<reference evidence="10 11" key="1">
    <citation type="submission" date="2018-04" db="EMBL/GenBank/DDBJ databases">
        <title>Novel Campyloabacter and Helicobacter Species and Strains.</title>
        <authorList>
            <person name="Mannion A.J."/>
            <person name="Shen Z."/>
            <person name="Fox J.G."/>
        </authorList>
    </citation>
    <scope>NUCLEOTIDE SEQUENCE [LARGE SCALE GENOMIC DNA]</scope>
    <source>
        <strain evidence="10 11">MIT 99-5101</strain>
    </source>
</reference>
<keyword evidence="6" id="KW-0413">Isomerase</keyword>
<dbReference type="PANTHER" id="PTHR31689:SF0">
    <property type="entry name" value="DIAMINOPIMELATE EPIMERASE"/>
    <property type="match status" value="1"/>
</dbReference>
<dbReference type="EC" id="5.1.1.7" evidence="3 8"/>
<dbReference type="PROSITE" id="PS01326">
    <property type="entry name" value="DAP_EPIMERASE"/>
    <property type="match status" value="1"/>
</dbReference>
<dbReference type="Pfam" id="PF01678">
    <property type="entry name" value="DAP_epimerase"/>
    <property type="match status" value="1"/>
</dbReference>
<dbReference type="GO" id="GO:0009089">
    <property type="term" value="P:lysine biosynthetic process via diaminopimelate"/>
    <property type="evidence" value="ECO:0007669"/>
    <property type="project" value="UniProtKB-UniRule"/>
</dbReference>
<evidence type="ECO:0000256" key="2">
    <source>
        <dbReference type="ARBA" id="ARBA00010219"/>
    </source>
</evidence>
<evidence type="ECO:0000313" key="11">
    <source>
        <dbReference type="Proteomes" id="UP000256650"/>
    </source>
</evidence>
<dbReference type="PANTHER" id="PTHR31689">
    <property type="entry name" value="DIAMINOPIMELATE EPIMERASE, CHLOROPLASTIC"/>
    <property type="match status" value="1"/>
</dbReference>
<proteinExistence type="inferred from homology"/>
<evidence type="ECO:0000256" key="4">
    <source>
        <dbReference type="ARBA" id="ARBA00022605"/>
    </source>
</evidence>
<dbReference type="GO" id="GO:0005829">
    <property type="term" value="C:cytosol"/>
    <property type="evidence" value="ECO:0007669"/>
    <property type="project" value="TreeGrafter"/>
</dbReference>
<sequence>MFFSKYSASGNDFILTHTFGTQKRAFDKLARRICNRHQGVGADGLIILKPHLEYDFEWEFYNCDGSIAQMCGNGSRAAAMYAYHQGIASYKQRFLTLAGVIDATLEENVVESALSGVKVLQENICELGNTWALIDTGVPHLVCEKKNELSKEDLRSLRHKYNANVNVAEILQDRVIARTFERGVEDETLACGTGMAAMFYYLFSAGKISNPCLFNPASKEDLYLKESNQRLYLKGRVHKICDFVM</sequence>
<comment type="pathway">
    <text evidence="1">Amino-acid biosynthesis; L-lysine biosynthesis via DAP pathway; DL-2,6-diaminopimelate from LL-2,6-diaminopimelate: step 1/1.</text>
</comment>
<dbReference type="GeneID" id="82536440"/>
<evidence type="ECO:0000256" key="5">
    <source>
        <dbReference type="ARBA" id="ARBA00023154"/>
    </source>
</evidence>
<keyword evidence="11" id="KW-1185">Reference proteome</keyword>
<name>A0A3D8I9E3_9HELI</name>
<dbReference type="EMBL" id="NXLS01000014">
    <property type="protein sequence ID" value="RDU61586.1"/>
    <property type="molecule type" value="Genomic_DNA"/>
</dbReference>
<dbReference type="Gene3D" id="3.10.310.10">
    <property type="entry name" value="Diaminopimelate Epimerase, Chain A, domain 1"/>
    <property type="match status" value="2"/>
</dbReference>
<evidence type="ECO:0000256" key="3">
    <source>
        <dbReference type="ARBA" id="ARBA00013080"/>
    </source>
</evidence>
<dbReference type="UniPathway" id="UPA00034">
    <property type="reaction ID" value="UER00025"/>
</dbReference>
<dbReference type="InterPro" id="IPR018510">
    <property type="entry name" value="DAP_epimerase_AS"/>
</dbReference>
<dbReference type="RefSeq" id="WP_115552288.1">
    <property type="nucleotide sequence ID" value="NZ_CAPHNE010000099.1"/>
</dbReference>
<dbReference type="InterPro" id="IPR001653">
    <property type="entry name" value="DAP_epimerase_DapF"/>
</dbReference>